<dbReference type="Proteomes" id="UP000018198">
    <property type="component" value="Unassembled WGS sequence"/>
</dbReference>
<reference evidence="1 2" key="2">
    <citation type="submission" date="2013-09" db="EMBL/GenBank/DDBJ databases">
        <title>Whole genome comparison of six Crocosphaera watsonii strains with differing phenotypes.</title>
        <authorList>
            <person name="Bench S.R."/>
            <person name="Heller P."/>
            <person name="Frank I."/>
            <person name="Arciniega M."/>
            <person name="Shilova I.N."/>
            <person name="Zehr J.P."/>
        </authorList>
    </citation>
    <scope>NUCLEOTIDE SEQUENCE [LARGE SCALE GENOMIC DNA]</scope>
    <source>
        <strain evidence="1 2">WH 0401</strain>
    </source>
</reference>
<protein>
    <submittedName>
        <fullName evidence="1">Uncharacterized protein</fullName>
    </submittedName>
</protein>
<reference evidence="1 2" key="1">
    <citation type="submission" date="2013-01" db="EMBL/GenBank/DDBJ databases">
        <authorList>
            <person name="Bench S."/>
        </authorList>
    </citation>
    <scope>NUCLEOTIDE SEQUENCE [LARGE SCALE GENOMIC DNA]</scope>
    <source>
        <strain evidence="1 2">WH 0401</strain>
    </source>
</reference>
<name>T2JB45_CROWT</name>
<gene>
    <name evidence="1" type="ORF">CWATWH0401_1408</name>
</gene>
<sequence length="46" mass="5523">MMALHRHGMLWNFLLGFLRNLIECDRLIMKRILSFLTATMNSDNKR</sequence>
<dbReference type="EMBL" id="CAQM01000486">
    <property type="protein sequence ID" value="CCQ62346.1"/>
    <property type="molecule type" value="Genomic_DNA"/>
</dbReference>
<comment type="caution">
    <text evidence="1">The sequence shown here is derived from an EMBL/GenBank/DDBJ whole genome shotgun (WGS) entry which is preliminary data.</text>
</comment>
<proteinExistence type="predicted"/>
<evidence type="ECO:0000313" key="2">
    <source>
        <dbReference type="Proteomes" id="UP000018198"/>
    </source>
</evidence>
<organism evidence="1 2">
    <name type="scientific">Crocosphaera watsonii WH 0401</name>
    <dbReference type="NCBI Taxonomy" id="555881"/>
    <lineage>
        <taxon>Bacteria</taxon>
        <taxon>Bacillati</taxon>
        <taxon>Cyanobacteriota</taxon>
        <taxon>Cyanophyceae</taxon>
        <taxon>Oscillatoriophycideae</taxon>
        <taxon>Chroococcales</taxon>
        <taxon>Aphanothecaceae</taxon>
        <taxon>Crocosphaera</taxon>
    </lineage>
</organism>
<accession>T2JB45</accession>
<evidence type="ECO:0000313" key="1">
    <source>
        <dbReference type="EMBL" id="CCQ62346.1"/>
    </source>
</evidence>
<dbReference type="AlphaFoldDB" id="T2JB45"/>